<dbReference type="InterPro" id="IPR001679">
    <property type="entry name" value="DNA_ligase"/>
</dbReference>
<dbReference type="PIRSF" id="PIRSF001604">
    <property type="entry name" value="LigA"/>
    <property type="match status" value="1"/>
</dbReference>
<comment type="catalytic activity">
    <reaction evidence="12 14 15">
        <text>NAD(+) + (deoxyribonucleotide)n-3'-hydroxyl + 5'-phospho-(deoxyribonucleotide)m = (deoxyribonucleotide)n+m + AMP + beta-nicotinamide D-nucleotide.</text>
        <dbReference type="EC" id="6.5.1.2"/>
    </reaction>
</comment>
<dbReference type="NCBIfam" id="TIGR00575">
    <property type="entry name" value="dnlj"/>
    <property type="match status" value="1"/>
</dbReference>
<dbReference type="SUPFAM" id="SSF50249">
    <property type="entry name" value="Nucleic acid-binding proteins"/>
    <property type="match status" value="1"/>
</dbReference>
<feature type="domain" description="BRCT" evidence="16">
    <location>
        <begin position="603"/>
        <end position="686"/>
    </location>
</feature>
<dbReference type="RefSeq" id="WP_183458580.1">
    <property type="nucleotide sequence ID" value="NZ_JACHWZ010000006.1"/>
</dbReference>
<feature type="binding site" evidence="14">
    <location>
        <position position="327"/>
    </location>
    <ligand>
        <name>NAD(+)</name>
        <dbReference type="ChEBI" id="CHEBI:57540"/>
    </ligand>
</feature>
<dbReference type="Gene3D" id="1.10.287.610">
    <property type="entry name" value="Helix hairpin bin"/>
    <property type="match status" value="1"/>
</dbReference>
<comment type="function">
    <text evidence="1 14">DNA ligase that catalyzes the formation of phosphodiester linkages between 5'-phosphoryl and 3'-hydroxyl groups in double-stranded DNA using NAD as a coenzyme and as the energy source for the reaction. It is essential for DNA replication and repair of damaged DNA.</text>
</comment>
<evidence type="ECO:0000256" key="2">
    <source>
        <dbReference type="ARBA" id="ARBA00012722"/>
    </source>
</evidence>
<evidence type="ECO:0000259" key="16">
    <source>
        <dbReference type="PROSITE" id="PS50172"/>
    </source>
</evidence>
<protein>
    <recommendedName>
        <fullName evidence="3 14">DNA ligase</fullName>
        <ecNumber evidence="2 14">6.5.1.2</ecNumber>
    </recommendedName>
    <alternativeName>
        <fullName evidence="14">Polydeoxyribonucleotide synthase [NAD(+)]</fullName>
    </alternativeName>
</protein>
<feature type="active site" description="N6-AMP-lysine intermediate" evidence="14">
    <location>
        <position position="124"/>
    </location>
</feature>
<dbReference type="GO" id="GO:0046872">
    <property type="term" value="F:metal ion binding"/>
    <property type="evidence" value="ECO:0007669"/>
    <property type="project" value="UniProtKB-KW"/>
</dbReference>
<dbReference type="EC" id="6.5.1.2" evidence="2 14"/>
<organism evidence="17 18">
    <name type="scientific">Microbulbifer rhizosphaerae</name>
    <dbReference type="NCBI Taxonomy" id="1562603"/>
    <lineage>
        <taxon>Bacteria</taxon>
        <taxon>Pseudomonadati</taxon>
        <taxon>Pseudomonadota</taxon>
        <taxon>Gammaproteobacteria</taxon>
        <taxon>Cellvibrionales</taxon>
        <taxon>Microbulbiferaceae</taxon>
        <taxon>Microbulbifer</taxon>
    </lineage>
</organism>
<dbReference type="SUPFAM" id="SSF52113">
    <property type="entry name" value="BRCT domain"/>
    <property type="match status" value="1"/>
</dbReference>
<accession>A0A7W4WAQ6</accession>
<dbReference type="FunFam" id="1.10.150.20:FF:000007">
    <property type="entry name" value="DNA ligase"/>
    <property type="match status" value="1"/>
</dbReference>
<keyword evidence="18" id="KW-1185">Reference proteome</keyword>
<dbReference type="Gene3D" id="2.40.50.140">
    <property type="entry name" value="Nucleic acid-binding proteins"/>
    <property type="match status" value="1"/>
</dbReference>
<comment type="similarity">
    <text evidence="13 14">Belongs to the NAD-dependent DNA ligase family. LigA subfamily.</text>
</comment>
<dbReference type="SMART" id="SM00532">
    <property type="entry name" value="LIGANc"/>
    <property type="match status" value="1"/>
</dbReference>
<dbReference type="GO" id="GO:0003677">
    <property type="term" value="F:DNA binding"/>
    <property type="evidence" value="ECO:0007669"/>
    <property type="project" value="InterPro"/>
</dbReference>
<feature type="binding site" evidence="14">
    <location>
        <position position="424"/>
    </location>
    <ligand>
        <name>Zn(2+)</name>
        <dbReference type="ChEBI" id="CHEBI:29105"/>
    </ligand>
</feature>
<dbReference type="Pfam" id="PF03119">
    <property type="entry name" value="DNA_ligase_ZBD"/>
    <property type="match status" value="1"/>
</dbReference>
<dbReference type="PROSITE" id="PS01055">
    <property type="entry name" value="DNA_LIGASE_N1"/>
    <property type="match status" value="1"/>
</dbReference>
<evidence type="ECO:0000313" key="17">
    <source>
        <dbReference type="EMBL" id="MBB3060811.1"/>
    </source>
</evidence>
<evidence type="ECO:0000256" key="6">
    <source>
        <dbReference type="ARBA" id="ARBA00022723"/>
    </source>
</evidence>
<dbReference type="InterPro" id="IPR013840">
    <property type="entry name" value="DNAligase_N"/>
</dbReference>
<feature type="binding site" evidence="14">
    <location>
        <position position="186"/>
    </location>
    <ligand>
        <name>NAD(+)</name>
        <dbReference type="ChEBI" id="CHEBI:57540"/>
    </ligand>
</feature>
<proteinExistence type="inferred from homology"/>
<evidence type="ECO:0000256" key="10">
    <source>
        <dbReference type="ARBA" id="ARBA00023027"/>
    </source>
</evidence>
<keyword evidence="6 14" id="KW-0479">Metal-binding</keyword>
<evidence type="ECO:0000256" key="5">
    <source>
        <dbReference type="ARBA" id="ARBA00022705"/>
    </source>
</evidence>
<evidence type="ECO:0000256" key="15">
    <source>
        <dbReference type="RuleBase" id="RU000618"/>
    </source>
</evidence>
<evidence type="ECO:0000256" key="3">
    <source>
        <dbReference type="ARBA" id="ARBA00013308"/>
    </source>
</evidence>
<feature type="binding site" evidence="14">
    <location>
        <begin position="90"/>
        <end position="91"/>
    </location>
    <ligand>
        <name>NAD(+)</name>
        <dbReference type="ChEBI" id="CHEBI:57540"/>
    </ligand>
</feature>
<comment type="caution">
    <text evidence="17">The sequence shown here is derived from an EMBL/GenBank/DDBJ whole genome shotgun (WGS) entry which is preliminary data.</text>
</comment>
<dbReference type="InterPro" id="IPR001357">
    <property type="entry name" value="BRCT_dom"/>
</dbReference>
<dbReference type="GO" id="GO:0003911">
    <property type="term" value="F:DNA ligase (NAD+) activity"/>
    <property type="evidence" value="ECO:0007669"/>
    <property type="project" value="UniProtKB-UniRule"/>
</dbReference>
<feature type="binding site" evidence="14">
    <location>
        <begin position="41"/>
        <end position="45"/>
    </location>
    <ligand>
        <name>NAD(+)</name>
        <dbReference type="ChEBI" id="CHEBI:57540"/>
    </ligand>
</feature>
<dbReference type="Gene3D" id="3.40.50.10190">
    <property type="entry name" value="BRCT domain"/>
    <property type="match status" value="1"/>
</dbReference>
<dbReference type="Pfam" id="PF03120">
    <property type="entry name" value="OB_DNA_ligase"/>
    <property type="match status" value="1"/>
</dbReference>
<dbReference type="InterPro" id="IPR018239">
    <property type="entry name" value="DNA_ligase_AS"/>
</dbReference>
<dbReference type="PROSITE" id="PS50172">
    <property type="entry name" value="BRCT"/>
    <property type="match status" value="1"/>
</dbReference>
<feature type="binding site" evidence="14">
    <location>
        <position position="145"/>
    </location>
    <ligand>
        <name>NAD(+)</name>
        <dbReference type="ChEBI" id="CHEBI:57540"/>
    </ligand>
</feature>
<comment type="caution">
    <text evidence="14">Lacks conserved residue(s) required for the propagation of feature annotation.</text>
</comment>
<dbReference type="Pfam" id="PF12826">
    <property type="entry name" value="HHH_2"/>
    <property type="match status" value="1"/>
</dbReference>
<dbReference type="SMART" id="SM00292">
    <property type="entry name" value="BRCT"/>
    <property type="match status" value="1"/>
</dbReference>
<dbReference type="CDD" id="cd00114">
    <property type="entry name" value="LIGANc"/>
    <property type="match status" value="1"/>
</dbReference>
<evidence type="ECO:0000256" key="4">
    <source>
        <dbReference type="ARBA" id="ARBA00022598"/>
    </source>
</evidence>
<dbReference type="InterPro" id="IPR041663">
    <property type="entry name" value="DisA/LigA_HHH"/>
</dbReference>
<dbReference type="InterPro" id="IPR033136">
    <property type="entry name" value="DNA_ligase_CS"/>
</dbReference>
<keyword evidence="11 14" id="KW-0234">DNA repair</keyword>
<dbReference type="InterPro" id="IPR004149">
    <property type="entry name" value="Znf_DNAligase_C4"/>
</dbReference>
<dbReference type="InterPro" id="IPR036420">
    <property type="entry name" value="BRCT_dom_sf"/>
</dbReference>
<dbReference type="Pfam" id="PF00533">
    <property type="entry name" value="BRCT"/>
    <property type="match status" value="1"/>
</dbReference>
<dbReference type="EMBL" id="JACHWZ010000006">
    <property type="protein sequence ID" value="MBB3060811.1"/>
    <property type="molecule type" value="Genomic_DNA"/>
</dbReference>
<gene>
    <name evidence="14" type="primary">ligA</name>
    <name evidence="17" type="ORF">FHS09_001631</name>
</gene>
<keyword evidence="4 14" id="KW-0436">Ligase</keyword>
<dbReference type="FunFam" id="2.40.50.140:FF:000012">
    <property type="entry name" value="DNA ligase"/>
    <property type="match status" value="1"/>
</dbReference>
<dbReference type="InterPro" id="IPR003583">
    <property type="entry name" value="Hlx-hairpin-Hlx_DNA-bd_motif"/>
</dbReference>
<dbReference type="AlphaFoldDB" id="A0A7W4WAQ6"/>
<keyword evidence="5 14" id="KW-0235">DNA replication</keyword>
<evidence type="ECO:0000256" key="11">
    <source>
        <dbReference type="ARBA" id="ARBA00023204"/>
    </source>
</evidence>
<feature type="binding site" evidence="14">
    <location>
        <position position="303"/>
    </location>
    <ligand>
        <name>NAD(+)</name>
        <dbReference type="ChEBI" id="CHEBI:57540"/>
    </ligand>
</feature>
<sequence>MTKATLRQPPTEKHQRAQELREILQRANYQYYVLDNPELPDVEYDRRLRELQELEREYPQLATADSPTQRVGAEPLTAFAEVRHAVPMLSLDNAFNEEELLEFDRRVRDRLNTENPVEYACEPKLDGIAVSLMYRDGVLERAATRGDGTTGEDITRNVRTIGSVPLRLMEEGVPHKVPELLEVRGEIYLPRDGFAKLNAEAAKAGEKTFVNPRNAAAGSLRQLDSRITARRPLELCVYGVGLVEGAALPGRHTEILQQLNRWGFRINSEMAAAKDIQGCIDYYKKLGEKREQLAYDIDGIVFKVNDIGLQRRLGFVARAPRWAMAYKFPAQEEMTGLLDVEFQVGRTGAVTPVARLQPVFVGGVTVSNATLHNRDEIERLGVMIGDTVVIRRAGDVIPQVVSVVESRRPKNVRAIEFPTHCPVCDSPVESTPGEAVARCSGGLICSAQRKQAIKHFASRKAMDIDGLGDKLVDQLVEGGLLHSVSGLYRLSLEQLAELPRMGQKSAQNLLDALERSKATTLPKFLYALGIREVGEATARNLARHFGDLEPLARADEEELQQVEDVGPVVAHFVAEFFQQAHAQEEIEALRQAGVRWEPEEQGGEEQPLAGQTWVLTGKLETLSRSEAKDYLQRLGAKVAGSVSANTASVIAGPGAGSKLNKARELDIPILDEEQFLDMLRERGIEI</sequence>
<dbReference type="Gene3D" id="3.30.470.30">
    <property type="entry name" value="DNA ligase/mRNA capping enzyme"/>
    <property type="match status" value="1"/>
</dbReference>
<dbReference type="InterPro" id="IPR010994">
    <property type="entry name" value="RuvA_2-like"/>
</dbReference>
<dbReference type="Pfam" id="PF01653">
    <property type="entry name" value="DNA_ligase_aden"/>
    <property type="match status" value="1"/>
</dbReference>
<dbReference type="FunFam" id="1.10.287.610:FF:000002">
    <property type="entry name" value="DNA ligase"/>
    <property type="match status" value="1"/>
</dbReference>
<dbReference type="CDD" id="cd17748">
    <property type="entry name" value="BRCT_DNA_ligase_like"/>
    <property type="match status" value="1"/>
</dbReference>
<dbReference type="InterPro" id="IPR004150">
    <property type="entry name" value="NAD_DNA_ligase_OB"/>
</dbReference>
<dbReference type="HAMAP" id="MF_01588">
    <property type="entry name" value="DNA_ligase_A"/>
    <property type="match status" value="1"/>
</dbReference>
<evidence type="ECO:0000256" key="14">
    <source>
        <dbReference type="HAMAP-Rule" id="MF_01588"/>
    </source>
</evidence>
<evidence type="ECO:0000313" key="18">
    <source>
        <dbReference type="Proteomes" id="UP000535937"/>
    </source>
</evidence>
<dbReference type="FunFam" id="1.10.150.20:FF:000006">
    <property type="entry name" value="DNA ligase"/>
    <property type="match status" value="1"/>
</dbReference>
<dbReference type="NCBIfam" id="NF005932">
    <property type="entry name" value="PRK07956.1"/>
    <property type="match status" value="1"/>
</dbReference>
<evidence type="ECO:0000256" key="8">
    <source>
        <dbReference type="ARBA" id="ARBA00022833"/>
    </source>
</evidence>
<dbReference type="InterPro" id="IPR012340">
    <property type="entry name" value="NA-bd_OB-fold"/>
</dbReference>
<dbReference type="Gene3D" id="6.20.10.30">
    <property type="match status" value="1"/>
</dbReference>
<evidence type="ECO:0000256" key="12">
    <source>
        <dbReference type="ARBA" id="ARBA00034005"/>
    </source>
</evidence>
<feature type="binding site" evidence="14">
    <location>
        <position position="445"/>
    </location>
    <ligand>
        <name>Zn(2+)</name>
        <dbReference type="ChEBI" id="CHEBI:29105"/>
    </ligand>
</feature>
<dbReference type="InterPro" id="IPR013839">
    <property type="entry name" value="DNAligase_adenylation"/>
</dbReference>
<keyword evidence="9 14" id="KW-0460">Magnesium</keyword>
<evidence type="ECO:0000256" key="1">
    <source>
        <dbReference type="ARBA" id="ARBA00004067"/>
    </source>
</evidence>
<feature type="binding site" evidence="14">
    <location>
        <position position="122"/>
    </location>
    <ligand>
        <name>NAD(+)</name>
        <dbReference type="ChEBI" id="CHEBI:57540"/>
    </ligand>
</feature>
<keyword evidence="8 14" id="KW-0862">Zinc</keyword>
<feature type="binding site" evidence="14">
    <location>
        <position position="421"/>
    </location>
    <ligand>
        <name>Zn(2+)</name>
        <dbReference type="ChEBI" id="CHEBI:29105"/>
    </ligand>
</feature>
<keyword evidence="10 14" id="KW-0520">NAD</keyword>
<evidence type="ECO:0000256" key="7">
    <source>
        <dbReference type="ARBA" id="ARBA00022763"/>
    </source>
</evidence>
<name>A0A7W4WAQ6_9GAMM</name>
<dbReference type="FunFam" id="3.30.470.30:FF:000001">
    <property type="entry name" value="DNA ligase"/>
    <property type="match status" value="1"/>
</dbReference>
<dbReference type="PANTHER" id="PTHR23389">
    <property type="entry name" value="CHROMOSOME TRANSMISSION FIDELITY FACTOR 18"/>
    <property type="match status" value="1"/>
</dbReference>
<reference evidence="17 18" key="1">
    <citation type="submission" date="2020-08" db="EMBL/GenBank/DDBJ databases">
        <title>Genomic Encyclopedia of Type Strains, Phase III (KMG-III): the genomes of soil and plant-associated and newly described type strains.</title>
        <authorList>
            <person name="Whitman W."/>
        </authorList>
    </citation>
    <scope>NUCLEOTIDE SEQUENCE [LARGE SCALE GENOMIC DNA]</scope>
    <source>
        <strain evidence="17 18">CECT 8799</strain>
    </source>
</reference>
<dbReference type="SUPFAM" id="SSF47781">
    <property type="entry name" value="RuvA domain 2-like"/>
    <property type="match status" value="1"/>
</dbReference>
<keyword evidence="7 14" id="KW-0227">DNA damage</keyword>
<dbReference type="Gene3D" id="1.10.150.20">
    <property type="entry name" value="5' to 3' exonuclease, C-terminal subdomain"/>
    <property type="match status" value="2"/>
</dbReference>
<dbReference type="GO" id="GO:0006260">
    <property type="term" value="P:DNA replication"/>
    <property type="evidence" value="ECO:0007669"/>
    <property type="project" value="UniProtKB-KW"/>
</dbReference>
<dbReference type="PROSITE" id="PS01056">
    <property type="entry name" value="DNA_LIGASE_N2"/>
    <property type="match status" value="1"/>
</dbReference>
<dbReference type="SUPFAM" id="SSF56091">
    <property type="entry name" value="DNA ligase/mRNA capping enzyme, catalytic domain"/>
    <property type="match status" value="1"/>
</dbReference>
<dbReference type="SMART" id="SM00278">
    <property type="entry name" value="HhH1"/>
    <property type="match status" value="4"/>
</dbReference>
<dbReference type="GO" id="GO:0006281">
    <property type="term" value="P:DNA repair"/>
    <property type="evidence" value="ECO:0007669"/>
    <property type="project" value="UniProtKB-KW"/>
</dbReference>
<evidence type="ECO:0000256" key="13">
    <source>
        <dbReference type="ARBA" id="ARBA00060881"/>
    </source>
</evidence>
<dbReference type="Pfam" id="PF14520">
    <property type="entry name" value="HHH_5"/>
    <property type="match status" value="1"/>
</dbReference>
<comment type="cofactor">
    <cofactor evidence="14">
        <name>Mg(2+)</name>
        <dbReference type="ChEBI" id="CHEBI:18420"/>
    </cofactor>
    <cofactor evidence="14">
        <name>Mn(2+)</name>
        <dbReference type="ChEBI" id="CHEBI:29035"/>
    </cofactor>
</comment>
<keyword evidence="14" id="KW-0464">Manganese</keyword>
<dbReference type="Proteomes" id="UP000535937">
    <property type="component" value="Unassembled WGS sequence"/>
</dbReference>
<dbReference type="PANTHER" id="PTHR23389:SF9">
    <property type="entry name" value="DNA LIGASE"/>
    <property type="match status" value="1"/>
</dbReference>
<dbReference type="GO" id="GO:0005829">
    <property type="term" value="C:cytosol"/>
    <property type="evidence" value="ECO:0007669"/>
    <property type="project" value="TreeGrafter"/>
</dbReference>
<evidence type="ECO:0000256" key="9">
    <source>
        <dbReference type="ARBA" id="ARBA00022842"/>
    </source>
</evidence>